<dbReference type="InterPro" id="IPR026002">
    <property type="entry name" value="ATC_hydrolase-like"/>
</dbReference>
<name>A0AAU7CG88_9BACT</name>
<dbReference type="GO" id="GO:0016787">
    <property type="term" value="F:hydrolase activity"/>
    <property type="evidence" value="ECO:0007669"/>
    <property type="project" value="UniProtKB-KW"/>
</dbReference>
<protein>
    <submittedName>
        <fullName evidence="2">L-2-amino-thiazoline-4-carboxylic acid hydrolase</fullName>
    </submittedName>
</protein>
<dbReference type="EMBL" id="CP155447">
    <property type="protein sequence ID" value="XBH03676.1"/>
    <property type="molecule type" value="Genomic_DNA"/>
</dbReference>
<gene>
    <name evidence="2" type="ORF">V5E97_36030</name>
</gene>
<organism evidence="2">
    <name type="scientific">Singulisphaera sp. Ch08</name>
    <dbReference type="NCBI Taxonomy" id="3120278"/>
    <lineage>
        <taxon>Bacteria</taxon>
        <taxon>Pseudomonadati</taxon>
        <taxon>Planctomycetota</taxon>
        <taxon>Planctomycetia</taxon>
        <taxon>Isosphaerales</taxon>
        <taxon>Isosphaeraceae</taxon>
        <taxon>Singulisphaera</taxon>
    </lineage>
</organism>
<evidence type="ECO:0000256" key="1">
    <source>
        <dbReference type="SAM" id="MobiDB-lite"/>
    </source>
</evidence>
<dbReference type="Pfam" id="PF14196">
    <property type="entry name" value="ATC_hydrolase"/>
    <property type="match status" value="1"/>
</dbReference>
<keyword evidence="2" id="KW-0378">Hydrolase</keyword>
<evidence type="ECO:0000313" key="2">
    <source>
        <dbReference type="EMBL" id="XBH03676.1"/>
    </source>
</evidence>
<feature type="region of interest" description="Disordered" evidence="1">
    <location>
        <begin position="158"/>
        <end position="180"/>
    </location>
</feature>
<proteinExistence type="predicted"/>
<accession>A0AAU7CG88</accession>
<reference evidence="2" key="1">
    <citation type="submission" date="2024-05" db="EMBL/GenBank/DDBJ databases">
        <title>Planctomycetes of the genus Singulisphaera possess chitinolytic capabilities.</title>
        <authorList>
            <person name="Ivanova A."/>
        </authorList>
    </citation>
    <scope>NUCLEOTIDE SEQUENCE</scope>
    <source>
        <strain evidence="2">Ch08T</strain>
    </source>
</reference>
<dbReference type="AlphaFoldDB" id="A0AAU7CG88"/>
<sequence>MPSDDARLSLLRQREIEARIIGPIVHAVRDELGEEKTLALLRRVISELARQSGADLAAQLGEATLEAFSGSLDRWREGGALEFDLLEKTEQRLSFNVTRCRYAEMYRALGLADLGTILSCQRDFSLVEGFNPAIRLSRTQTLMEGASYCNFRFVETSGSDATDASNEGDSPTEQSEASRP</sequence>
<dbReference type="RefSeq" id="WP_406696415.1">
    <property type="nucleotide sequence ID" value="NZ_CP155447.1"/>
</dbReference>